<dbReference type="RefSeq" id="WP_062421686.1">
    <property type="nucleotide sequence ID" value="NZ_BBYA01000009.1"/>
</dbReference>
<sequence length="396" mass="42347">MKSSIRLFSFLIIIATILACNFNTTLLTPRTPVTAVPIPSAAAAEMTATPSAGEGAPAEQATENVEDEDTDNVLDPCSLITAAEAEAILGEPVSPAKVLNGSCVFTNAKDGIYSLNVATAQKTDTYYILQSQATLLGLSGINIDSATLDKFKAMALSTDFKGFFTELVLTAKGSTIMNARLYKGGGNDLTYWAWIKAAPRQQGAYVAVRGDTLVNINIVTSETQKEADTLKAINDLSGSIFRKLPKEFDSGQPTPSTSFLMQQTSPTEELVSSSTPMPANTSSTAPTVVSDGKAAPTLIAPPDGTVSDNFPRTLTLTWSPVPGAASYLVEIMACSNSNPNECFSHPMIEQTTRETTTTSYTFNFIGAQPGKWRVTPMDANRKLGTPSVWWTFKYTK</sequence>
<organism evidence="2 3">
    <name type="scientific">Leptolinea tardivitalis</name>
    <dbReference type="NCBI Taxonomy" id="229920"/>
    <lineage>
        <taxon>Bacteria</taxon>
        <taxon>Bacillati</taxon>
        <taxon>Chloroflexota</taxon>
        <taxon>Anaerolineae</taxon>
        <taxon>Anaerolineales</taxon>
        <taxon>Anaerolineaceae</taxon>
        <taxon>Leptolinea</taxon>
    </lineage>
</organism>
<keyword evidence="3" id="KW-1185">Reference proteome</keyword>
<feature type="region of interest" description="Disordered" evidence="1">
    <location>
        <begin position="46"/>
        <end position="70"/>
    </location>
</feature>
<protein>
    <submittedName>
        <fullName evidence="2">Uncharacterized protein</fullName>
    </submittedName>
</protein>
<evidence type="ECO:0000256" key="1">
    <source>
        <dbReference type="SAM" id="MobiDB-lite"/>
    </source>
</evidence>
<name>A0A0P6XEL8_9CHLR</name>
<dbReference type="OrthoDB" id="607910at2"/>
<feature type="region of interest" description="Disordered" evidence="1">
    <location>
        <begin position="247"/>
        <end position="304"/>
    </location>
</feature>
<dbReference type="EMBL" id="LGCK01000006">
    <property type="protein sequence ID" value="KPL73280.1"/>
    <property type="molecule type" value="Genomic_DNA"/>
</dbReference>
<dbReference type="PROSITE" id="PS51257">
    <property type="entry name" value="PROKAR_LIPOPROTEIN"/>
    <property type="match status" value="1"/>
</dbReference>
<evidence type="ECO:0000313" key="3">
    <source>
        <dbReference type="Proteomes" id="UP000050430"/>
    </source>
</evidence>
<evidence type="ECO:0000313" key="2">
    <source>
        <dbReference type="EMBL" id="KPL73280.1"/>
    </source>
</evidence>
<gene>
    <name evidence="2" type="ORF">ADM99_03395</name>
</gene>
<comment type="caution">
    <text evidence="2">The sequence shown here is derived from an EMBL/GenBank/DDBJ whole genome shotgun (WGS) entry which is preliminary data.</text>
</comment>
<dbReference type="InterPro" id="IPR013783">
    <property type="entry name" value="Ig-like_fold"/>
</dbReference>
<reference evidence="2 3" key="1">
    <citation type="submission" date="2015-07" db="EMBL/GenBank/DDBJ databases">
        <title>Genome sequence of Leptolinea tardivitalis DSM 16556.</title>
        <authorList>
            <person name="Hemp J."/>
            <person name="Ward L.M."/>
            <person name="Pace L.A."/>
            <person name="Fischer W.W."/>
        </authorList>
    </citation>
    <scope>NUCLEOTIDE SEQUENCE [LARGE SCALE GENOMIC DNA]</scope>
    <source>
        <strain evidence="2 3">YMTK-2</strain>
    </source>
</reference>
<accession>A0A0P6XEL8</accession>
<feature type="compositionally biased region" description="Polar residues" evidence="1">
    <location>
        <begin position="251"/>
        <end position="287"/>
    </location>
</feature>
<dbReference type="Gene3D" id="2.60.40.10">
    <property type="entry name" value="Immunoglobulins"/>
    <property type="match status" value="1"/>
</dbReference>
<dbReference type="Proteomes" id="UP000050430">
    <property type="component" value="Unassembled WGS sequence"/>
</dbReference>
<proteinExistence type="predicted"/>
<dbReference type="AlphaFoldDB" id="A0A0P6XEL8"/>